<dbReference type="PANTHER" id="PTHR43143:SF1">
    <property type="entry name" value="SERINE_THREONINE-PROTEIN PHOSPHATASE CPPED1"/>
    <property type="match status" value="1"/>
</dbReference>
<organism evidence="3 4">
    <name type="scientific">Tumebacillus lacus</name>
    <dbReference type="NCBI Taxonomy" id="2995335"/>
    <lineage>
        <taxon>Bacteria</taxon>
        <taxon>Bacillati</taxon>
        <taxon>Bacillota</taxon>
        <taxon>Bacilli</taxon>
        <taxon>Bacillales</taxon>
        <taxon>Alicyclobacillaceae</taxon>
        <taxon>Tumebacillus</taxon>
    </lineage>
</organism>
<dbReference type="Gene3D" id="3.60.21.10">
    <property type="match status" value="1"/>
</dbReference>
<feature type="compositionally biased region" description="Polar residues" evidence="1">
    <location>
        <begin position="286"/>
        <end position="304"/>
    </location>
</feature>
<dbReference type="InterPro" id="IPR029052">
    <property type="entry name" value="Metallo-depent_PP-like"/>
</dbReference>
<dbReference type="InterPro" id="IPR051918">
    <property type="entry name" value="STPP_CPPED1"/>
</dbReference>
<dbReference type="InterPro" id="IPR004843">
    <property type="entry name" value="Calcineurin-like_PHP"/>
</dbReference>
<sequence>MPTLTQRAQSLLKSLPKSNKFRFVYFGDSWFNWGNTRADAITRYQIFLGALETAARQKPKPLFILIGGDLVFTGLESHYRYVSQKLNQFMTKYKIPVFIAPGNHERTGPRGSLDLYRKYISARLNYRVDAPRLRIIMLNNIGPGTAVSESYSEYYGFDRSGAALSTLKSNLNSTPANTKVAVVMHVPPRTGTWRRANGSTFTLRDDDGFPITTPANRDFLNTLRQNRNKIQKVMVGHVHTYATSTIQGIPYVLEGQGGAVIGNNSIVLFEVNNGTISSPKRIPVKRSNQTPNKVFVNGSTLPNP</sequence>
<evidence type="ECO:0000313" key="3">
    <source>
        <dbReference type="EMBL" id="MCX7570512.1"/>
    </source>
</evidence>
<protein>
    <submittedName>
        <fullName evidence="3">Metallophosphoesterase</fullName>
    </submittedName>
</protein>
<accession>A0ABT3X0R8</accession>
<reference evidence="3 4" key="1">
    <citation type="submission" date="2022-11" db="EMBL/GenBank/DDBJ databases">
        <title>Study of microbial diversity in lake waters.</title>
        <authorList>
            <person name="Zhang J."/>
        </authorList>
    </citation>
    <scope>NUCLEOTIDE SEQUENCE [LARGE SCALE GENOMIC DNA]</scope>
    <source>
        <strain evidence="3 4">DT12</strain>
    </source>
</reference>
<comment type="caution">
    <text evidence="3">The sequence shown here is derived from an EMBL/GenBank/DDBJ whole genome shotgun (WGS) entry which is preliminary data.</text>
</comment>
<feature type="region of interest" description="Disordered" evidence="1">
    <location>
        <begin position="280"/>
        <end position="304"/>
    </location>
</feature>
<gene>
    <name evidence="3" type="ORF">OS242_11115</name>
</gene>
<dbReference type="SUPFAM" id="SSF56300">
    <property type="entry name" value="Metallo-dependent phosphatases"/>
    <property type="match status" value="1"/>
</dbReference>
<evidence type="ECO:0000259" key="2">
    <source>
        <dbReference type="Pfam" id="PF00149"/>
    </source>
</evidence>
<dbReference type="Proteomes" id="UP001208017">
    <property type="component" value="Unassembled WGS sequence"/>
</dbReference>
<keyword evidence="4" id="KW-1185">Reference proteome</keyword>
<dbReference type="RefSeq" id="WP_267151764.1">
    <property type="nucleotide sequence ID" value="NZ_JAPMLT010000005.1"/>
</dbReference>
<dbReference type="EMBL" id="JAPMLT010000005">
    <property type="protein sequence ID" value="MCX7570512.1"/>
    <property type="molecule type" value="Genomic_DNA"/>
</dbReference>
<proteinExistence type="predicted"/>
<name>A0ABT3X0R8_9BACL</name>
<dbReference type="PANTHER" id="PTHR43143">
    <property type="entry name" value="METALLOPHOSPHOESTERASE, CALCINEURIN SUPERFAMILY"/>
    <property type="match status" value="1"/>
</dbReference>
<evidence type="ECO:0000256" key="1">
    <source>
        <dbReference type="SAM" id="MobiDB-lite"/>
    </source>
</evidence>
<feature type="domain" description="Calcineurin-like phosphoesterase" evidence="2">
    <location>
        <begin position="52"/>
        <end position="241"/>
    </location>
</feature>
<evidence type="ECO:0000313" key="4">
    <source>
        <dbReference type="Proteomes" id="UP001208017"/>
    </source>
</evidence>
<dbReference type="Pfam" id="PF00149">
    <property type="entry name" value="Metallophos"/>
    <property type="match status" value="1"/>
</dbReference>